<reference evidence="3 4" key="1">
    <citation type="submission" date="2017-05" db="EMBL/GenBank/DDBJ databases">
        <authorList>
            <person name="Varghese N."/>
            <person name="Submissions S."/>
        </authorList>
    </citation>
    <scope>NUCLEOTIDE SEQUENCE [LARGE SCALE GENOMIC DNA]</scope>
    <source>
        <strain evidence="3 4">DSM 26001</strain>
    </source>
</reference>
<keyword evidence="1" id="KW-0472">Membrane</keyword>
<protein>
    <submittedName>
        <fullName evidence="3">N-terminal half of MaoC dehydratase</fullName>
    </submittedName>
</protein>
<evidence type="ECO:0000256" key="1">
    <source>
        <dbReference type="SAM" id="Phobius"/>
    </source>
</evidence>
<name>A0ABY1QNW3_9BURK</name>
<keyword evidence="1" id="KW-0812">Transmembrane</keyword>
<sequence>MAINYAKLMAWPFEDVRHRYTQRDTMLYALGVGLGTDPLNETELRFVHEKNLLALPTLPVVLGYTGMWMKDPTTGIDAVRLVHGEQGLVIRRLPAPEGEVIARTRVAGIVDKGTGKGALVYTERTVHDATSGEFLAMLTSTTFCRADGGFGGPTGPAKTVNELPTRAANHSVDFATQPRRADLPALGGLQPAACRTRGGQRRRLRAAHPEWPGHLWHCRLGPHPKRLRWRPKRPAVAGCALFVTGLSRQNDTHRSLGGWQGRFVPGPGYGAQRRRAEQWARQAALTLLIFVIPFFPFFNRLPIFFKEPLNELR</sequence>
<dbReference type="Pfam" id="PF22622">
    <property type="entry name" value="MFE-2_hydrat-2_N"/>
    <property type="match status" value="1"/>
</dbReference>
<evidence type="ECO:0000313" key="3">
    <source>
        <dbReference type="EMBL" id="SMP76541.1"/>
    </source>
</evidence>
<proteinExistence type="predicted"/>
<dbReference type="SUPFAM" id="SSF54637">
    <property type="entry name" value="Thioesterase/thiol ester dehydrase-isomerase"/>
    <property type="match status" value="1"/>
</dbReference>
<dbReference type="EMBL" id="FXUL01000024">
    <property type="protein sequence ID" value="SMP76541.1"/>
    <property type="molecule type" value="Genomic_DNA"/>
</dbReference>
<dbReference type="Proteomes" id="UP001158049">
    <property type="component" value="Unassembled WGS sequence"/>
</dbReference>
<feature type="domain" description="Peroxisomal multifunctional enzyme type 2-like N-terminal" evidence="2">
    <location>
        <begin position="19"/>
        <end position="145"/>
    </location>
</feature>
<dbReference type="PANTHER" id="PTHR13078:SF56">
    <property type="entry name" value="PEROXISOMAL MULTIFUNCTIONAL ENZYME TYPE 2"/>
    <property type="match status" value="1"/>
</dbReference>
<organism evidence="3 4">
    <name type="scientific">Noviherbaspirillum suwonense</name>
    <dbReference type="NCBI Taxonomy" id="1224511"/>
    <lineage>
        <taxon>Bacteria</taxon>
        <taxon>Pseudomonadati</taxon>
        <taxon>Pseudomonadota</taxon>
        <taxon>Betaproteobacteria</taxon>
        <taxon>Burkholderiales</taxon>
        <taxon>Oxalobacteraceae</taxon>
        <taxon>Noviherbaspirillum</taxon>
    </lineage>
</organism>
<feature type="transmembrane region" description="Helical" evidence="1">
    <location>
        <begin position="283"/>
        <end position="305"/>
    </location>
</feature>
<dbReference type="InterPro" id="IPR054357">
    <property type="entry name" value="MFE-2_N"/>
</dbReference>
<evidence type="ECO:0000259" key="2">
    <source>
        <dbReference type="Pfam" id="PF22622"/>
    </source>
</evidence>
<dbReference type="Gene3D" id="3.10.129.10">
    <property type="entry name" value="Hotdog Thioesterase"/>
    <property type="match status" value="1"/>
</dbReference>
<comment type="caution">
    <text evidence="3">The sequence shown here is derived from an EMBL/GenBank/DDBJ whole genome shotgun (WGS) entry which is preliminary data.</text>
</comment>
<evidence type="ECO:0000313" key="4">
    <source>
        <dbReference type="Proteomes" id="UP001158049"/>
    </source>
</evidence>
<dbReference type="PANTHER" id="PTHR13078">
    <property type="entry name" value="PEROXISOMAL MULTIFUNCTIONAL ENZYME TYPE 2-RELATED"/>
    <property type="match status" value="1"/>
</dbReference>
<accession>A0ABY1QNW3</accession>
<keyword evidence="4" id="KW-1185">Reference proteome</keyword>
<dbReference type="InterPro" id="IPR029069">
    <property type="entry name" value="HotDog_dom_sf"/>
</dbReference>
<gene>
    <name evidence="3" type="ORF">SAMN06295970_12478</name>
</gene>
<keyword evidence="1" id="KW-1133">Transmembrane helix</keyword>